<dbReference type="Pfam" id="PF07690">
    <property type="entry name" value="MFS_1"/>
    <property type="match status" value="1"/>
</dbReference>
<dbReference type="EMBL" id="MU167219">
    <property type="protein sequence ID" value="KAG0150425.1"/>
    <property type="molecule type" value="Genomic_DNA"/>
</dbReference>
<feature type="transmembrane region" description="Helical" evidence="5">
    <location>
        <begin position="72"/>
        <end position="92"/>
    </location>
</feature>
<comment type="caution">
    <text evidence="6">The sequence shown here is derived from an EMBL/GenBank/DDBJ whole genome shotgun (WGS) entry which is preliminary data.</text>
</comment>
<keyword evidence="3 5" id="KW-1133">Transmembrane helix</keyword>
<dbReference type="InterPro" id="IPR049680">
    <property type="entry name" value="FLVCR1-2_SLC49-like"/>
</dbReference>
<name>A0A9P6NVX4_9BASI</name>
<evidence type="ECO:0000313" key="7">
    <source>
        <dbReference type="Proteomes" id="UP000886653"/>
    </source>
</evidence>
<evidence type="ECO:0000256" key="4">
    <source>
        <dbReference type="ARBA" id="ARBA00023136"/>
    </source>
</evidence>
<protein>
    <recommendedName>
        <fullName evidence="8">MFS general substrate transporter</fullName>
    </recommendedName>
</protein>
<comment type="subcellular location">
    <subcellularLocation>
        <location evidence="1">Membrane</location>
        <topology evidence="1">Multi-pass membrane protein</topology>
    </subcellularLocation>
</comment>
<feature type="transmembrane region" description="Helical" evidence="5">
    <location>
        <begin position="489"/>
        <end position="508"/>
    </location>
</feature>
<accession>A0A9P6NVX4</accession>
<dbReference type="PANTHER" id="PTHR10924">
    <property type="entry name" value="MAJOR FACILITATOR SUPERFAMILY PROTEIN-RELATED"/>
    <property type="match status" value="1"/>
</dbReference>
<dbReference type="InterPro" id="IPR036259">
    <property type="entry name" value="MFS_trans_sf"/>
</dbReference>
<sequence>MPINLKRRGASLEVGVKIQDDQPLSTTNESFGLSVLKDISPTSHRIQVPRDMAIDPSDADSTVTYKVYKRRFLGLVILALLNGISSLNSVIFSTITTETAMVFRTSLTRINWLSNVFSVVFVAVAWFVPLLVERFAIRWVCVMAGGLMTIGSWIRFFSVYTINAQTNSSDVAGYSLVLVGSLIISVSQPLLLILGPAFSELWFSPSTRLTATMIVSVSNPIGQALAELLAPAIVPENAKVSEMRMLLLICACATTAITLGAAGIGNRPPTPPSAISQLPRHSAWEGFRVLLGFKTSSKLNDHQIILKTSPQSNTHGIDLEPTISNWNHFFDCPITHLNKFTKSGVIHLGSLTIRDRVDFLLLTLLFGTLLGAFTTYSILIEQIYSPYGYDSNQSGYFGVACIVSGLLSTIISVPLFALFFPRSRGHIIKIFGPLIGLSYFGLIWIVKSKDLIAIYIFNVGIGVFSFISLPIALELGADITYTAMTPDSAAAVLYLVGNAFSVIFLVIMDTLRSDSTTLPPFDMNRALIFQVNKLHHHLS</sequence>
<feature type="transmembrane region" description="Helical" evidence="5">
    <location>
        <begin position="245"/>
        <end position="264"/>
    </location>
</feature>
<feature type="transmembrane region" description="Helical" evidence="5">
    <location>
        <begin position="112"/>
        <end position="132"/>
    </location>
</feature>
<organism evidence="6 7">
    <name type="scientific">Cronartium quercuum f. sp. fusiforme G11</name>
    <dbReference type="NCBI Taxonomy" id="708437"/>
    <lineage>
        <taxon>Eukaryota</taxon>
        <taxon>Fungi</taxon>
        <taxon>Dikarya</taxon>
        <taxon>Basidiomycota</taxon>
        <taxon>Pucciniomycotina</taxon>
        <taxon>Pucciniomycetes</taxon>
        <taxon>Pucciniales</taxon>
        <taxon>Coleosporiaceae</taxon>
        <taxon>Cronartium</taxon>
    </lineage>
</organism>
<dbReference type="AlphaFoldDB" id="A0A9P6NVX4"/>
<reference evidence="6" key="1">
    <citation type="submission" date="2013-11" db="EMBL/GenBank/DDBJ databases">
        <title>Genome sequence of the fusiform rust pathogen reveals effectors for host alternation and coevolution with pine.</title>
        <authorList>
            <consortium name="DOE Joint Genome Institute"/>
            <person name="Smith K."/>
            <person name="Pendleton A."/>
            <person name="Kubisiak T."/>
            <person name="Anderson C."/>
            <person name="Salamov A."/>
            <person name="Aerts A."/>
            <person name="Riley R."/>
            <person name="Clum A."/>
            <person name="Lindquist E."/>
            <person name="Ence D."/>
            <person name="Campbell M."/>
            <person name="Kronenberg Z."/>
            <person name="Feau N."/>
            <person name="Dhillon B."/>
            <person name="Hamelin R."/>
            <person name="Burleigh J."/>
            <person name="Smith J."/>
            <person name="Yandell M."/>
            <person name="Nelson C."/>
            <person name="Grigoriev I."/>
            <person name="Davis J."/>
        </authorList>
    </citation>
    <scope>NUCLEOTIDE SEQUENCE</scope>
    <source>
        <strain evidence="6">G11</strain>
    </source>
</reference>
<dbReference type="GO" id="GO:0016020">
    <property type="term" value="C:membrane"/>
    <property type="evidence" value="ECO:0007669"/>
    <property type="project" value="UniProtKB-SubCell"/>
</dbReference>
<evidence type="ECO:0008006" key="8">
    <source>
        <dbReference type="Google" id="ProtNLM"/>
    </source>
</evidence>
<evidence type="ECO:0000313" key="6">
    <source>
        <dbReference type="EMBL" id="KAG0150425.1"/>
    </source>
</evidence>
<dbReference type="InterPro" id="IPR011701">
    <property type="entry name" value="MFS"/>
</dbReference>
<feature type="transmembrane region" description="Helical" evidence="5">
    <location>
        <begin position="174"/>
        <end position="197"/>
    </location>
</feature>
<proteinExistence type="predicted"/>
<dbReference type="GO" id="GO:0022857">
    <property type="term" value="F:transmembrane transporter activity"/>
    <property type="evidence" value="ECO:0007669"/>
    <property type="project" value="InterPro"/>
</dbReference>
<keyword evidence="7" id="KW-1185">Reference proteome</keyword>
<gene>
    <name evidence="6" type="ORF">CROQUDRAFT_720412</name>
</gene>
<dbReference type="Proteomes" id="UP000886653">
    <property type="component" value="Unassembled WGS sequence"/>
</dbReference>
<evidence type="ECO:0000256" key="2">
    <source>
        <dbReference type="ARBA" id="ARBA00022692"/>
    </source>
</evidence>
<dbReference type="Gene3D" id="1.20.1250.20">
    <property type="entry name" value="MFS general substrate transporter like domains"/>
    <property type="match status" value="1"/>
</dbReference>
<keyword evidence="4 5" id="KW-0472">Membrane</keyword>
<dbReference type="SUPFAM" id="SSF103473">
    <property type="entry name" value="MFS general substrate transporter"/>
    <property type="match status" value="1"/>
</dbReference>
<feature type="transmembrane region" description="Helical" evidence="5">
    <location>
        <begin position="139"/>
        <end position="162"/>
    </location>
</feature>
<feature type="transmembrane region" description="Helical" evidence="5">
    <location>
        <begin position="452"/>
        <end position="477"/>
    </location>
</feature>
<dbReference type="OrthoDB" id="422206at2759"/>
<evidence type="ECO:0000256" key="1">
    <source>
        <dbReference type="ARBA" id="ARBA00004141"/>
    </source>
</evidence>
<feature type="transmembrane region" description="Helical" evidence="5">
    <location>
        <begin position="427"/>
        <end position="446"/>
    </location>
</feature>
<evidence type="ECO:0000256" key="3">
    <source>
        <dbReference type="ARBA" id="ARBA00022989"/>
    </source>
</evidence>
<feature type="transmembrane region" description="Helical" evidence="5">
    <location>
        <begin position="396"/>
        <end position="420"/>
    </location>
</feature>
<keyword evidence="2 5" id="KW-0812">Transmembrane</keyword>
<dbReference type="PANTHER" id="PTHR10924:SF6">
    <property type="entry name" value="SOLUTE CARRIER FAMILY 49 MEMBER A3"/>
    <property type="match status" value="1"/>
</dbReference>
<evidence type="ECO:0000256" key="5">
    <source>
        <dbReference type="SAM" id="Phobius"/>
    </source>
</evidence>
<feature type="transmembrane region" description="Helical" evidence="5">
    <location>
        <begin position="359"/>
        <end position="384"/>
    </location>
</feature>